<dbReference type="EMBL" id="CP102774">
    <property type="protein sequence ID" value="UZF87987.1"/>
    <property type="molecule type" value="Genomic_DNA"/>
</dbReference>
<organism evidence="1">
    <name type="scientific">Bosea sp. NBC_00436</name>
    <dbReference type="NCBI Taxonomy" id="2969620"/>
    <lineage>
        <taxon>Bacteria</taxon>
        <taxon>Pseudomonadati</taxon>
        <taxon>Pseudomonadota</taxon>
        <taxon>Alphaproteobacteria</taxon>
        <taxon>Hyphomicrobiales</taxon>
        <taxon>Boseaceae</taxon>
        <taxon>Bosea</taxon>
    </lineage>
</organism>
<accession>A0A9E8CLH9</accession>
<name>A0A9E8CLH9_9HYPH</name>
<sequence>MSDERSDADLTALGSQHARLVSLALPDDGALATLSRLTDLALVTLRTGSQAWAAARKPRHQPGTLHEAVSRQKRDARLDKLLADMATASASERVLIIGQALALHPPAAERRAFRKSAIRTLYRVHYEGLPVRQASRLIFEDLKHRLGGNIRSTGNPGKDQLCDRIVLTGLPTSAETIRQLL</sequence>
<proteinExistence type="predicted"/>
<protein>
    <submittedName>
        <fullName evidence="1">Uncharacterized protein</fullName>
    </submittedName>
</protein>
<evidence type="ECO:0000313" key="1">
    <source>
        <dbReference type="EMBL" id="UZF87987.1"/>
    </source>
</evidence>
<reference evidence="1" key="1">
    <citation type="submission" date="2022-08" db="EMBL/GenBank/DDBJ databases">
        <title>Complete Genome Sequences of 2 Bosea sp. soil isolates.</title>
        <authorList>
            <person name="Alvarez Arevalo M."/>
            <person name="Sterndorff E.B."/>
            <person name="Faurdal D."/>
            <person name="Joergensen T.S."/>
            <person name="Weber T."/>
        </authorList>
    </citation>
    <scope>NUCLEOTIDE SEQUENCE</scope>
    <source>
        <strain evidence="1">NBC_00436</strain>
    </source>
</reference>
<gene>
    <name evidence="1" type="ORF">NWE54_04155</name>
</gene>
<dbReference type="AlphaFoldDB" id="A0A9E8CLH9"/>